<protein>
    <submittedName>
        <fullName evidence="2">Uncharacterized protein</fullName>
    </submittedName>
</protein>
<gene>
    <name evidence="2" type="ordered locus">P9303_21041</name>
</gene>
<dbReference type="HOGENOM" id="CLU_2635212_0_0_3"/>
<proteinExistence type="predicted"/>
<evidence type="ECO:0000313" key="3">
    <source>
        <dbReference type="Proteomes" id="UP000002274"/>
    </source>
</evidence>
<name>A2CBH9_PROM3</name>
<sequence>MRKDQSRIKVISLDGESWVKVKCDGGYEYLKGDELHHLRDELKFPPQSTQHNLKNKNPQGSGSGLTKKDYEKYCEVN</sequence>
<dbReference type="EMBL" id="CP000554">
    <property type="protein sequence ID" value="ABM78839.1"/>
    <property type="molecule type" value="Genomic_DNA"/>
</dbReference>
<dbReference type="AlphaFoldDB" id="A2CBH9"/>
<dbReference type="Proteomes" id="UP000002274">
    <property type="component" value="Chromosome"/>
</dbReference>
<organism evidence="2 3">
    <name type="scientific">Prochlorococcus marinus (strain MIT 9303)</name>
    <dbReference type="NCBI Taxonomy" id="59922"/>
    <lineage>
        <taxon>Bacteria</taxon>
        <taxon>Bacillati</taxon>
        <taxon>Cyanobacteriota</taxon>
        <taxon>Cyanophyceae</taxon>
        <taxon>Synechococcales</taxon>
        <taxon>Prochlorococcaceae</taxon>
        <taxon>Prochlorococcus</taxon>
    </lineage>
</organism>
<dbReference type="KEGG" id="pmf:P9303_21041"/>
<feature type="compositionally biased region" description="Polar residues" evidence="1">
    <location>
        <begin position="46"/>
        <end position="60"/>
    </location>
</feature>
<evidence type="ECO:0000256" key="1">
    <source>
        <dbReference type="SAM" id="MobiDB-lite"/>
    </source>
</evidence>
<feature type="compositionally biased region" description="Basic and acidic residues" evidence="1">
    <location>
        <begin position="66"/>
        <end position="77"/>
    </location>
</feature>
<dbReference type="STRING" id="59922.P9303_21041"/>
<evidence type="ECO:0000313" key="2">
    <source>
        <dbReference type="EMBL" id="ABM78839.1"/>
    </source>
</evidence>
<reference evidence="2 3" key="1">
    <citation type="journal article" date="2007" name="PLoS Genet.">
        <title>Patterns and implications of gene gain and loss in the evolution of Prochlorococcus.</title>
        <authorList>
            <person name="Kettler G.C."/>
            <person name="Martiny A.C."/>
            <person name="Huang K."/>
            <person name="Zucker J."/>
            <person name="Coleman M.L."/>
            <person name="Rodrigue S."/>
            <person name="Chen F."/>
            <person name="Lapidus A."/>
            <person name="Ferriera S."/>
            <person name="Johnson J."/>
            <person name="Steglich C."/>
            <person name="Church G.M."/>
            <person name="Richardson P."/>
            <person name="Chisholm S.W."/>
        </authorList>
    </citation>
    <scope>NUCLEOTIDE SEQUENCE [LARGE SCALE GENOMIC DNA]</scope>
    <source>
        <strain evidence="2 3">MIT 9303</strain>
    </source>
</reference>
<dbReference type="RefSeq" id="WP_011826715.1">
    <property type="nucleotide sequence ID" value="NC_008820.1"/>
</dbReference>
<accession>A2CBH9</accession>
<feature type="region of interest" description="Disordered" evidence="1">
    <location>
        <begin position="44"/>
        <end position="77"/>
    </location>
</feature>